<dbReference type="Proteomes" id="UP001162090">
    <property type="component" value="Chromosome 15"/>
</dbReference>
<evidence type="ECO:0000313" key="1">
    <source>
        <dbReference type="EMBL" id="CAI4051322.1"/>
    </source>
</evidence>
<gene>
    <name evidence="1" type="primary">SUVC15G1280</name>
    <name evidence="1" type="ORF">SUVC_15G1280</name>
</gene>
<accession>A0AA35NMK3</accession>
<evidence type="ECO:0000313" key="2">
    <source>
        <dbReference type="Proteomes" id="UP001162090"/>
    </source>
</evidence>
<protein>
    <submittedName>
        <fullName evidence="1">Uncharacterized protein</fullName>
    </submittedName>
</protein>
<reference evidence="1" key="1">
    <citation type="submission" date="2022-10" db="EMBL/GenBank/DDBJ databases">
        <authorList>
            <person name="Byrne P K."/>
        </authorList>
    </citation>
    <scope>NUCLEOTIDE SEQUENCE</scope>
    <source>
        <strain evidence="1">CBS7001</strain>
    </source>
</reference>
<sequence length="170" mass="19627">MSKLAVYSQLGDFTNLEEPPEPKEFLQDLCSFPTFSKIHLSNAQRSTNYCEALSHSRQSYPVALSKMTLQEQRHNMSTVSLQEKDQMTIYDAYKVIDMGDHVSPVSLRLKSRAVFEVSHVNNAHLKTEKNFDEPTVIKAGFRVPSIAQNSNVFLYEDYKKFMYQQLNMFT</sequence>
<dbReference type="EMBL" id="OX365926">
    <property type="protein sequence ID" value="CAI4051322.1"/>
    <property type="molecule type" value="Genomic_DNA"/>
</dbReference>
<proteinExistence type="predicted"/>
<organism evidence="1 2">
    <name type="scientific">Saccharomyces uvarum</name>
    <name type="common">Yeast</name>
    <name type="synonym">Saccharomyces bayanus var. uvarum</name>
    <dbReference type="NCBI Taxonomy" id="230603"/>
    <lineage>
        <taxon>Eukaryota</taxon>
        <taxon>Fungi</taxon>
        <taxon>Dikarya</taxon>
        <taxon>Ascomycota</taxon>
        <taxon>Saccharomycotina</taxon>
        <taxon>Saccharomycetes</taxon>
        <taxon>Saccharomycetales</taxon>
        <taxon>Saccharomycetaceae</taxon>
        <taxon>Saccharomyces</taxon>
    </lineage>
</organism>
<name>A0AA35NMK3_SACUV</name>
<dbReference type="AlphaFoldDB" id="A0AA35NMK3"/>